<gene>
    <name evidence="1" type="ORF">LOK49_LG12G03079</name>
</gene>
<dbReference type="EMBL" id="CM045770">
    <property type="protein sequence ID" value="KAI7990591.1"/>
    <property type="molecule type" value="Genomic_DNA"/>
</dbReference>
<proteinExistence type="predicted"/>
<organism evidence="1 2">
    <name type="scientific">Camellia lanceoleosa</name>
    <dbReference type="NCBI Taxonomy" id="1840588"/>
    <lineage>
        <taxon>Eukaryota</taxon>
        <taxon>Viridiplantae</taxon>
        <taxon>Streptophyta</taxon>
        <taxon>Embryophyta</taxon>
        <taxon>Tracheophyta</taxon>
        <taxon>Spermatophyta</taxon>
        <taxon>Magnoliopsida</taxon>
        <taxon>eudicotyledons</taxon>
        <taxon>Gunneridae</taxon>
        <taxon>Pentapetalae</taxon>
        <taxon>asterids</taxon>
        <taxon>Ericales</taxon>
        <taxon>Theaceae</taxon>
        <taxon>Camellia</taxon>
    </lineage>
</organism>
<comment type="caution">
    <text evidence="1">The sequence shown here is derived from an EMBL/GenBank/DDBJ whole genome shotgun (WGS) entry which is preliminary data.</text>
</comment>
<protein>
    <submittedName>
        <fullName evidence="1">Uncharacterized protein</fullName>
    </submittedName>
</protein>
<evidence type="ECO:0000313" key="2">
    <source>
        <dbReference type="Proteomes" id="UP001060215"/>
    </source>
</evidence>
<sequence>MLKVKNKLAKTVVNAMMKVNTKSYSLLMVTKMSKGKGKGEGRWKINTISCYECFHCRWYSIMKFVALVSPLSDLLQLQQKLMAYSMLLVDMMEEITLKRLADAVT</sequence>
<name>A0ACC0FT51_9ERIC</name>
<accession>A0ACC0FT51</accession>
<evidence type="ECO:0000313" key="1">
    <source>
        <dbReference type="EMBL" id="KAI7990591.1"/>
    </source>
</evidence>
<dbReference type="Proteomes" id="UP001060215">
    <property type="component" value="Chromosome 13"/>
</dbReference>
<keyword evidence="2" id="KW-1185">Reference proteome</keyword>
<reference evidence="1 2" key="1">
    <citation type="journal article" date="2022" name="Plant J.">
        <title>Chromosome-level genome of Camellia lanceoleosa provides a valuable resource for understanding genome evolution and self-incompatibility.</title>
        <authorList>
            <person name="Gong W."/>
            <person name="Xiao S."/>
            <person name="Wang L."/>
            <person name="Liao Z."/>
            <person name="Chang Y."/>
            <person name="Mo W."/>
            <person name="Hu G."/>
            <person name="Li W."/>
            <person name="Zhao G."/>
            <person name="Zhu H."/>
            <person name="Hu X."/>
            <person name="Ji K."/>
            <person name="Xiang X."/>
            <person name="Song Q."/>
            <person name="Yuan D."/>
            <person name="Jin S."/>
            <person name="Zhang L."/>
        </authorList>
    </citation>
    <scope>NUCLEOTIDE SEQUENCE [LARGE SCALE GENOMIC DNA]</scope>
    <source>
        <strain evidence="1">SQ_2022a</strain>
    </source>
</reference>